<evidence type="ECO:0000259" key="9">
    <source>
        <dbReference type="Pfam" id="PF05282"/>
    </source>
</evidence>
<dbReference type="FunFam" id="1.25.40.550:FF:000001">
    <property type="entry name" value="AAR2 splicing factor homolog"/>
    <property type="match status" value="1"/>
</dbReference>
<evidence type="ECO:0000256" key="1">
    <source>
        <dbReference type="ARBA" id="ARBA00003708"/>
    </source>
</evidence>
<sequence>MASSSIEMEPNLAKQLLVEGGTFIVLDVPIGTEFGIDIKSWNSDDNFKGIKMIPPGFHFIHYSAVDQYGESAPRIGFFHNFNKSDFIVKRWDASLESISSESVSEETVQRLKENLKELDRFLGAYPFDIWKQWKDLTNKIDSSIAERCAPQCGFVNSALELVNYDDASRPRGSETSKKRKRQIGLTVEEKEEQLLPDLKPKPGTELRLTELPEKFYPDNATPSEITRHSLDSSYALNTLLDKLNNPMEVIGELQLSFVCFLSGQSLESFEHWKKLLSLICTADSLIPTRRAIYVEFMNTLDIQLLYVPEELLCDIVASNNFVYHNLRKLFANIESNVDVDDRLKSLAVRMKNRLTKKFLWDFKYLQQEEDDEAPVIVFLD</sequence>
<reference evidence="12" key="1">
    <citation type="submission" date="2025-08" db="UniProtKB">
        <authorList>
            <consortium name="RefSeq"/>
        </authorList>
    </citation>
    <scope>IDENTIFICATION</scope>
</reference>
<protein>
    <recommendedName>
        <fullName evidence="3">Protein AAR2 homolog</fullName>
    </recommendedName>
    <alternativeName>
        <fullName evidence="7">AAR2 splicing factor homolog</fullName>
    </alternativeName>
</protein>
<evidence type="ECO:0000256" key="5">
    <source>
        <dbReference type="ARBA" id="ARBA00022728"/>
    </source>
</evidence>
<dbReference type="KEGG" id="csol:105362811"/>
<feature type="domain" description="AAR2 C-terminal" evidence="9">
    <location>
        <begin position="209"/>
        <end position="363"/>
    </location>
</feature>
<comment type="function">
    <text evidence="1">Component of the U5 snRNP complex that is required for spliceosome assembly and for pre-mRNA splicing.</text>
</comment>
<comment type="similarity">
    <text evidence="2">Belongs to the AAR2 family.</text>
</comment>
<organism evidence="11 12">
    <name type="scientific">Ceratosolen solmsi marchali</name>
    <dbReference type="NCBI Taxonomy" id="326594"/>
    <lineage>
        <taxon>Eukaryota</taxon>
        <taxon>Metazoa</taxon>
        <taxon>Ecdysozoa</taxon>
        <taxon>Arthropoda</taxon>
        <taxon>Hexapoda</taxon>
        <taxon>Insecta</taxon>
        <taxon>Pterygota</taxon>
        <taxon>Neoptera</taxon>
        <taxon>Endopterygota</taxon>
        <taxon>Hymenoptera</taxon>
        <taxon>Apocrita</taxon>
        <taxon>Proctotrupomorpha</taxon>
        <taxon>Chalcidoidea</taxon>
        <taxon>Agaonidae</taxon>
        <taxon>Agaoninae</taxon>
        <taxon>Ceratosolen</taxon>
    </lineage>
</organism>
<evidence type="ECO:0000259" key="10">
    <source>
        <dbReference type="Pfam" id="PF20981"/>
    </source>
</evidence>
<dbReference type="InterPro" id="IPR038514">
    <property type="entry name" value="AAR2_C_sf"/>
</dbReference>
<dbReference type="Pfam" id="PF20981">
    <property type="entry name" value="AAR2_1st"/>
    <property type="match status" value="1"/>
</dbReference>
<dbReference type="CDD" id="cd13778">
    <property type="entry name" value="Aar2_C"/>
    <property type="match status" value="1"/>
</dbReference>
<dbReference type="GeneID" id="105362811"/>
<evidence type="ECO:0000313" key="11">
    <source>
        <dbReference type="Proteomes" id="UP000695007"/>
    </source>
</evidence>
<evidence type="ECO:0000256" key="8">
    <source>
        <dbReference type="ARBA" id="ARBA00047009"/>
    </source>
</evidence>
<evidence type="ECO:0000256" key="3">
    <source>
        <dbReference type="ARBA" id="ARBA00016372"/>
    </source>
</evidence>
<evidence type="ECO:0000256" key="2">
    <source>
        <dbReference type="ARBA" id="ARBA00006281"/>
    </source>
</evidence>
<evidence type="ECO:0000313" key="12">
    <source>
        <dbReference type="RefSeq" id="XP_011498606.1"/>
    </source>
</evidence>
<dbReference type="GO" id="GO:0005681">
    <property type="term" value="C:spliceosomal complex"/>
    <property type="evidence" value="ECO:0007669"/>
    <property type="project" value="UniProtKB-KW"/>
</dbReference>
<dbReference type="Pfam" id="PF05282">
    <property type="entry name" value="AAR2"/>
    <property type="match status" value="1"/>
</dbReference>
<dbReference type="AlphaFoldDB" id="A0AAJ6YID7"/>
<keyword evidence="4" id="KW-0507">mRNA processing</keyword>
<proteinExistence type="inferred from homology"/>
<dbReference type="InterPro" id="IPR038516">
    <property type="entry name" value="AAR2_N_sf"/>
</dbReference>
<dbReference type="GO" id="GO:0000244">
    <property type="term" value="P:spliceosomal tri-snRNP complex assembly"/>
    <property type="evidence" value="ECO:0007669"/>
    <property type="project" value="TreeGrafter"/>
</dbReference>
<dbReference type="RefSeq" id="XP_011498606.1">
    <property type="nucleotide sequence ID" value="XM_011500304.1"/>
</dbReference>
<dbReference type="Gene3D" id="2.60.34.20">
    <property type="match status" value="1"/>
</dbReference>
<evidence type="ECO:0000256" key="4">
    <source>
        <dbReference type="ARBA" id="ARBA00022664"/>
    </source>
</evidence>
<dbReference type="Proteomes" id="UP000695007">
    <property type="component" value="Unplaced"/>
</dbReference>
<dbReference type="InterPro" id="IPR033648">
    <property type="entry name" value="AAR2_C"/>
</dbReference>
<evidence type="ECO:0000256" key="6">
    <source>
        <dbReference type="ARBA" id="ARBA00023187"/>
    </source>
</evidence>
<keyword evidence="6" id="KW-0508">mRNA splicing</keyword>
<evidence type="ECO:0000256" key="7">
    <source>
        <dbReference type="ARBA" id="ARBA00030625"/>
    </source>
</evidence>
<dbReference type="PANTHER" id="PTHR12689">
    <property type="entry name" value="A1 CISTRON SPLICING FACTOR AAR2-RELATED"/>
    <property type="match status" value="1"/>
</dbReference>
<dbReference type="FunFam" id="2.60.34.20:FF:000001">
    <property type="entry name" value="protein AAR2 homolog"/>
    <property type="match status" value="1"/>
</dbReference>
<accession>A0AAJ6YID7</accession>
<dbReference type="InterPro" id="IPR033647">
    <property type="entry name" value="Aar2_N"/>
</dbReference>
<dbReference type="InterPro" id="IPR007946">
    <property type="entry name" value="AAR2"/>
</dbReference>
<dbReference type="CDD" id="cd13777">
    <property type="entry name" value="Aar2_N"/>
    <property type="match status" value="1"/>
</dbReference>
<keyword evidence="11" id="KW-1185">Reference proteome</keyword>
<dbReference type="Gene3D" id="1.25.40.550">
    <property type="entry name" value="Aar2, C-terminal domain-like"/>
    <property type="match status" value="1"/>
</dbReference>
<name>A0AAJ6YID7_9HYME</name>
<comment type="subunit">
    <text evidence="8">Interacts with PRPF8 (via RNase H homology domain). Component of a U5 snRNP complex that contains PRPF8.</text>
</comment>
<feature type="domain" description="AAR2 N-terminal" evidence="10">
    <location>
        <begin position="20"/>
        <end position="150"/>
    </location>
</feature>
<dbReference type="PANTHER" id="PTHR12689:SF4">
    <property type="entry name" value="PROTEIN AAR2 HOMOLOG"/>
    <property type="match status" value="1"/>
</dbReference>
<gene>
    <name evidence="12" type="primary">LOC105362811</name>
</gene>
<keyword evidence="5" id="KW-0747">Spliceosome</keyword>